<dbReference type="EMBL" id="JAXCGZ010013307">
    <property type="protein sequence ID" value="KAK7072909.1"/>
    <property type="molecule type" value="Genomic_DNA"/>
</dbReference>
<name>A0AAN9A3J3_HALRR</name>
<evidence type="ECO:0000256" key="1">
    <source>
        <dbReference type="ARBA" id="ARBA00022737"/>
    </source>
</evidence>
<dbReference type="GO" id="GO:0030688">
    <property type="term" value="C:preribosome, small subunit precursor"/>
    <property type="evidence" value="ECO:0007669"/>
    <property type="project" value="TreeGrafter"/>
</dbReference>
<dbReference type="GO" id="GO:0000472">
    <property type="term" value="P:endonucleolytic cleavage to generate mature 5'-end of SSU-rRNA from (SSU-rRNA, 5.8S rRNA, LSU-rRNA)"/>
    <property type="evidence" value="ECO:0007669"/>
    <property type="project" value="TreeGrafter"/>
</dbReference>
<protein>
    <submittedName>
        <fullName evidence="4">Uncharacterized protein</fullName>
    </submittedName>
</protein>
<dbReference type="InterPro" id="IPR040000">
    <property type="entry name" value="NOP9"/>
</dbReference>
<dbReference type="GO" id="GO:0000480">
    <property type="term" value="P:endonucleolytic cleavage in 5'-ETS of tricistronic rRNA transcript (SSU-rRNA, 5.8S rRNA, LSU-rRNA)"/>
    <property type="evidence" value="ECO:0007669"/>
    <property type="project" value="TreeGrafter"/>
</dbReference>
<evidence type="ECO:0000313" key="4">
    <source>
        <dbReference type="EMBL" id="KAK7072909.1"/>
    </source>
</evidence>
<dbReference type="GO" id="GO:0030686">
    <property type="term" value="C:90S preribosome"/>
    <property type="evidence" value="ECO:0007669"/>
    <property type="project" value="TreeGrafter"/>
</dbReference>
<dbReference type="PROSITE" id="PS50302">
    <property type="entry name" value="PUM"/>
    <property type="match status" value="1"/>
</dbReference>
<feature type="region of interest" description="Disordered" evidence="3">
    <location>
        <begin position="1"/>
        <end position="33"/>
    </location>
</feature>
<dbReference type="GO" id="GO:0000056">
    <property type="term" value="P:ribosomal small subunit export from nucleus"/>
    <property type="evidence" value="ECO:0007669"/>
    <property type="project" value="TreeGrafter"/>
</dbReference>
<dbReference type="Proteomes" id="UP001381693">
    <property type="component" value="Unassembled WGS sequence"/>
</dbReference>
<dbReference type="GO" id="GO:0005730">
    <property type="term" value="C:nucleolus"/>
    <property type="evidence" value="ECO:0007669"/>
    <property type="project" value="TreeGrafter"/>
</dbReference>
<feature type="repeat" description="Pumilio" evidence="2">
    <location>
        <begin position="352"/>
        <end position="388"/>
    </location>
</feature>
<dbReference type="InterPro" id="IPR011989">
    <property type="entry name" value="ARM-like"/>
</dbReference>
<dbReference type="AlphaFoldDB" id="A0AAN9A3J3"/>
<comment type="caution">
    <text evidence="4">The sequence shown here is derived from an EMBL/GenBank/DDBJ whole genome shotgun (WGS) entry which is preliminary data.</text>
</comment>
<accession>A0AAN9A3J3</accession>
<dbReference type="SMART" id="SM00025">
    <property type="entry name" value="Pumilio"/>
    <property type="match status" value="6"/>
</dbReference>
<proteinExistence type="predicted"/>
<dbReference type="Pfam" id="PF22493">
    <property type="entry name" value="PUF_NOP9"/>
    <property type="match status" value="1"/>
</dbReference>
<organism evidence="4 5">
    <name type="scientific">Halocaridina rubra</name>
    <name type="common">Hawaiian red shrimp</name>
    <dbReference type="NCBI Taxonomy" id="373956"/>
    <lineage>
        <taxon>Eukaryota</taxon>
        <taxon>Metazoa</taxon>
        <taxon>Ecdysozoa</taxon>
        <taxon>Arthropoda</taxon>
        <taxon>Crustacea</taxon>
        <taxon>Multicrustacea</taxon>
        <taxon>Malacostraca</taxon>
        <taxon>Eumalacostraca</taxon>
        <taxon>Eucarida</taxon>
        <taxon>Decapoda</taxon>
        <taxon>Pleocyemata</taxon>
        <taxon>Caridea</taxon>
        <taxon>Atyoidea</taxon>
        <taxon>Atyidae</taxon>
        <taxon>Halocaridina</taxon>
    </lineage>
</organism>
<reference evidence="4 5" key="1">
    <citation type="submission" date="2023-11" db="EMBL/GenBank/DDBJ databases">
        <title>Halocaridina rubra genome assembly.</title>
        <authorList>
            <person name="Smith C."/>
        </authorList>
    </citation>
    <scope>NUCLEOTIDE SEQUENCE [LARGE SCALE GENOMIC DNA]</scope>
    <source>
        <strain evidence="4">EP-1</strain>
        <tissue evidence="4">Whole</tissue>
    </source>
</reference>
<evidence type="ECO:0000256" key="2">
    <source>
        <dbReference type="PROSITE-ProRule" id="PRU00317"/>
    </source>
</evidence>
<gene>
    <name evidence="4" type="ORF">SK128_011242</name>
</gene>
<dbReference type="GO" id="GO:0003723">
    <property type="term" value="F:RNA binding"/>
    <property type="evidence" value="ECO:0007669"/>
    <property type="project" value="InterPro"/>
</dbReference>
<feature type="compositionally biased region" description="Basic residues" evidence="3">
    <location>
        <begin position="22"/>
        <end position="33"/>
    </location>
</feature>
<evidence type="ECO:0000256" key="3">
    <source>
        <dbReference type="SAM" id="MobiDB-lite"/>
    </source>
</evidence>
<dbReference type="Gene3D" id="1.25.10.10">
    <property type="entry name" value="Leucine-rich Repeat Variant"/>
    <property type="match status" value="2"/>
</dbReference>
<keyword evidence="5" id="KW-1185">Reference proteome</keyword>
<evidence type="ECO:0000313" key="5">
    <source>
        <dbReference type="Proteomes" id="UP001381693"/>
    </source>
</evidence>
<dbReference type="SUPFAM" id="SSF48371">
    <property type="entry name" value="ARM repeat"/>
    <property type="match status" value="1"/>
</dbReference>
<dbReference type="PANTHER" id="PTHR13102:SF0">
    <property type="entry name" value="NUCLEOLAR PROTEIN 9"/>
    <property type="match status" value="1"/>
</dbReference>
<dbReference type="InterPro" id="IPR001313">
    <property type="entry name" value="Pumilio_RNA-bd_rpt"/>
</dbReference>
<dbReference type="PANTHER" id="PTHR13102">
    <property type="entry name" value="NUCLEOLAR PROTEIN 9"/>
    <property type="match status" value="1"/>
</dbReference>
<sequence length="594" mass="66690">MSERNNEGYPENEFSSAMNSNVKHRKKPKKKNMKKLLREAKHSGRGNPDITHEQLNYCYRVSQDLKQVEGEERELLADNFLKEVIAGDNVMKLACNRYVSRVLEDVLQYVGASGVISLGQILGKDLRSVCLDSFASHILQRIMALSLQLVQKTVNQKNGEAIDVADTDRELITEEERRELTSLLNKIGRFVYNNLDEFICDTYGSHIFRTVLEICSGVRIDDSIKSSRKGNSSCAVPVDASQILSIPLALQELLGEIAIRLQKIPELSDIITNESGSAAFQSAVFVLNGCGKEEGASLSKHILDNGFPAVKTHNTEASKFPSVFHSNAAVRLLEVIIACSKSELLTRIYVDYFKGHILELVQDQYGNFAIQKLLLSWKEKDIFEELVSEVCKALPCAFSVKHFGVIHALAEACRKLASNQGQCWKAVMKLLECYEPQDRQVAAAACLLWLLQFDDYQEKQSSGELPSVSLHGSLILQQFLQYNKTIKIVQSLMSMNKAHLQLMACDPRGSHVIDSFAASTFIKPKNKENFIQKYKGIFVNLACSKHGSRSLEAMWSVSSVNLKTEICNELVNEELKVKGNQFGAIIYSKFQRRF</sequence>
<keyword evidence="1" id="KW-0677">Repeat</keyword>
<dbReference type="GO" id="GO:0000447">
    <property type="term" value="P:endonucleolytic cleavage in ITS1 to separate SSU-rRNA from 5.8S rRNA and LSU-rRNA from tricistronic rRNA transcript (SSU-rRNA, 5.8S rRNA, LSU-rRNA)"/>
    <property type="evidence" value="ECO:0007669"/>
    <property type="project" value="TreeGrafter"/>
</dbReference>
<dbReference type="InterPro" id="IPR016024">
    <property type="entry name" value="ARM-type_fold"/>
</dbReference>